<dbReference type="InterPro" id="IPR013658">
    <property type="entry name" value="SGL"/>
</dbReference>
<dbReference type="Pfam" id="PF08450">
    <property type="entry name" value="SGL"/>
    <property type="match status" value="1"/>
</dbReference>
<organism evidence="4 5">
    <name type="scientific">Dankookia rubra</name>
    <dbReference type="NCBI Taxonomy" id="1442381"/>
    <lineage>
        <taxon>Bacteria</taxon>
        <taxon>Pseudomonadati</taxon>
        <taxon>Pseudomonadota</taxon>
        <taxon>Alphaproteobacteria</taxon>
        <taxon>Acetobacterales</taxon>
        <taxon>Roseomonadaceae</taxon>
        <taxon>Dankookia</taxon>
    </lineage>
</organism>
<accession>A0A4R5QE70</accession>
<dbReference type="OrthoDB" id="241638at2"/>
<feature type="domain" description="SMP-30/Gluconolactonase/LRE-like region" evidence="3">
    <location>
        <begin position="28"/>
        <end position="235"/>
    </location>
</feature>
<dbReference type="GO" id="GO:0016787">
    <property type="term" value="F:hydrolase activity"/>
    <property type="evidence" value="ECO:0007669"/>
    <property type="project" value="UniProtKB-KW"/>
</dbReference>
<dbReference type="AlphaFoldDB" id="A0A4R5QE70"/>
<dbReference type="PANTHER" id="PTHR47572">
    <property type="entry name" value="LIPOPROTEIN-RELATED"/>
    <property type="match status" value="1"/>
</dbReference>
<name>A0A4R5QE70_9PROT</name>
<dbReference type="InterPro" id="IPR011042">
    <property type="entry name" value="6-blade_b-propeller_TolB-like"/>
</dbReference>
<evidence type="ECO:0000259" key="3">
    <source>
        <dbReference type="Pfam" id="PF08450"/>
    </source>
</evidence>
<reference evidence="4 5" key="1">
    <citation type="journal article" date="2016" name="J. Microbiol.">
        <title>Dankookia rubra gen. nov., sp. nov., an alphaproteobacterium isolated from sediment of a shallow stream.</title>
        <authorList>
            <person name="Kim W.H."/>
            <person name="Kim D.H."/>
            <person name="Kang K."/>
            <person name="Ahn T.Y."/>
        </authorList>
    </citation>
    <scope>NUCLEOTIDE SEQUENCE [LARGE SCALE GENOMIC DNA]</scope>
    <source>
        <strain evidence="4 5">JCM30602</strain>
    </source>
</reference>
<keyword evidence="1" id="KW-0378">Hydrolase</keyword>
<dbReference type="PANTHER" id="PTHR47572:SF4">
    <property type="entry name" value="LACTONASE DRP35"/>
    <property type="match status" value="1"/>
</dbReference>
<evidence type="ECO:0000313" key="4">
    <source>
        <dbReference type="EMBL" id="TDH60959.1"/>
    </source>
</evidence>
<dbReference type="Gene3D" id="2.120.10.30">
    <property type="entry name" value="TolB, C-terminal domain"/>
    <property type="match status" value="1"/>
</dbReference>
<feature type="region of interest" description="Disordered" evidence="2">
    <location>
        <begin position="1"/>
        <end position="28"/>
    </location>
</feature>
<dbReference type="Proteomes" id="UP000295096">
    <property type="component" value="Unassembled WGS sequence"/>
</dbReference>
<dbReference type="InterPro" id="IPR051262">
    <property type="entry name" value="SMP-30/CGR1_Lactonase"/>
</dbReference>
<dbReference type="EMBL" id="SMSJ01000028">
    <property type="protein sequence ID" value="TDH60959.1"/>
    <property type="molecule type" value="Genomic_DNA"/>
</dbReference>
<keyword evidence="5" id="KW-1185">Reference proteome</keyword>
<gene>
    <name evidence="4" type="ORF">E2C06_19075</name>
</gene>
<evidence type="ECO:0000313" key="5">
    <source>
        <dbReference type="Proteomes" id="UP000295096"/>
    </source>
</evidence>
<sequence length="251" mass="27404">MADALGRGGRCHLPSPQAGRLPRRDHARPPGRLVICELGARRLTRTEHDGTTTVLADRWKGKRLTKPDDAVVKSDGSTGFSDNGAGIRGNCLGDKTLREMPFRVYRIDDTTGAMIIALDDMERPNGFCFSPDDRLRRVVDTPSVRRTTRVYDVAEDSKALRNGRLLVDATPGYTDGIRCDMQGDVWCGFSCGEGQDGVAVFAPDGEMIGRILLPERCAKVRFGGARRSRLFMTASQSVCVLYVEAQGVLGG</sequence>
<protein>
    <submittedName>
        <fullName evidence="4">SMP-30/gluconolactonase/LRE family protein</fullName>
    </submittedName>
</protein>
<evidence type="ECO:0000256" key="2">
    <source>
        <dbReference type="SAM" id="MobiDB-lite"/>
    </source>
</evidence>
<proteinExistence type="predicted"/>
<evidence type="ECO:0000256" key="1">
    <source>
        <dbReference type="ARBA" id="ARBA00022801"/>
    </source>
</evidence>
<dbReference type="SUPFAM" id="SSF63829">
    <property type="entry name" value="Calcium-dependent phosphotriesterase"/>
    <property type="match status" value="1"/>
</dbReference>
<comment type="caution">
    <text evidence="4">The sequence shown here is derived from an EMBL/GenBank/DDBJ whole genome shotgun (WGS) entry which is preliminary data.</text>
</comment>